<gene>
    <name evidence="2" type="ORF">G3M58_15675</name>
</gene>
<organism evidence="2">
    <name type="scientific">Streptomyces sp. SID7499</name>
    <dbReference type="NCBI Taxonomy" id="2706086"/>
    <lineage>
        <taxon>Bacteria</taxon>
        <taxon>Bacillati</taxon>
        <taxon>Actinomycetota</taxon>
        <taxon>Actinomycetes</taxon>
        <taxon>Kitasatosporales</taxon>
        <taxon>Streptomycetaceae</taxon>
        <taxon>Streptomyces</taxon>
    </lineage>
</organism>
<accession>A0A6G3WR18</accession>
<evidence type="ECO:0000259" key="1">
    <source>
        <dbReference type="Pfam" id="PF00668"/>
    </source>
</evidence>
<dbReference type="SUPFAM" id="SSF52777">
    <property type="entry name" value="CoA-dependent acyltransferases"/>
    <property type="match status" value="1"/>
</dbReference>
<feature type="non-terminal residue" evidence="2">
    <location>
        <position position="88"/>
    </location>
</feature>
<dbReference type="GO" id="GO:0044550">
    <property type="term" value="P:secondary metabolite biosynthetic process"/>
    <property type="evidence" value="ECO:0007669"/>
    <property type="project" value="TreeGrafter"/>
</dbReference>
<evidence type="ECO:0000313" key="2">
    <source>
        <dbReference type="EMBL" id="NEE07887.1"/>
    </source>
</evidence>
<protein>
    <recommendedName>
        <fullName evidence="1">Condensation domain-containing protein</fullName>
    </recommendedName>
</protein>
<feature type="domain" description="Condensation" evidence="1">
    <location>
        <begin position="2"/>
        <end position="88"/>
    </location>
</feature>
<dbReference type="Pfam" id="PF00668">
    <property type="entry name" value="Condensation"/>
    <property type="match status" value="1"/>
</dbReference>
<dbReference type="PANTHER" id="PTHR45527">
    <property type="entry name" value="NONRIBOSOMAL PEPTIDE SYNTHETASE"/>
    <property type="match status" value="1"/>
</dbReference>
<dbReference type="InterPro" id="IPR001242">
    <property type="entry name" value="Condensation_dom"/>
</dbReference>
<dbReference type="PANTHER" id="PTHR45527:SF1">
    <property type="entry name" value="FATTY ACID SYNTHASE"/>
    <property type="match status" value="1"/>
</dbReference>
<dbReference type="GO" id="GO:0005829">
    <property type="term" value="C:cytosol"/>
    <property type="evidence" value="ECO:0007669"/>
    <property type="project" value="TreeGrafter"/>
</dbReference>
<reference evidence="2" key="1">
    <citation type="submission" date="2020-01" db="EMBL/GenBank/DDBJ databases">
        <title>Insect and environment-associated Actinomycetes.</title>
        <authorList>
            <person name="Currrie C."/>
            <person name="Chevrette M."/>
            <person name="Carlson C."/>
            <person name="Stubbendieck R."/>
            <person name="Wendt-Pienkowski E."/>
        </authorList>
    </citation>
    <scope>NUCLEOTIDE SEQUENCE</scope>
    <source>
        <strain evidence="2">SID7499</strain>
    </source>
</reference>
<dbReference type="GO" id="GO:0031177">
    <property type="term" value="F:phosphopantetheine binding"/>
    <property type="evidence" value="ECO:0007669"/>
    <property type="project" value="TreeGrafter"/>
</dbReference>
<feature type="non-terminal residue" evidence="2">
    <location>
        <position position="1"/>
    </location>
</feature>
<proteinExistence type="predicted"/>
<name>A0A6G3WR18_9ACTN</name>
<dbReference type="AlphaFoldDB" id="A0A6G3WR18"/>
<sequence length="88" mass="9518">RAEGVTMFMVLQAALAMTLSRLGAGHDIPIGTPSAGRTDEALDDLVGFFVNTLVLRTDVSGDPTFRELLARVRETNLSAFAHQDVPFE</sequence>
<comment type="caution">
    <text evidence="2">The sequence shown here is derived from an EMBL/GenBank/DDBJ whole genome shotgun (WGS) entry which is preliminary data.</text>
</comment>
<dbReference type="GO" id="GO:0043041">
    <property type="term" value="P:amino acid activation for nonribosomal peptide biosynthetic process"/>
    <property type="evidence" value="ECO:0007669"/>
    <property type="project" value="TreeGrafter"/>
</dbReference>
<dbReference type="EMBL" id="JAAGMN010001665">
    <property type="protein sequence ID" value="NEE07887.1"/>
    <property type="molecule type" value="Genomic_DNA"/>
</dbReference>
<dbReference type="GO" id="GO:0003824">
    <property type="term" value="F:catalytic activity"/>
    <property type="evidence" value="ECO:0007669"/>
    <property type="project" value="InterPro"/>
</dbReference>
<dbReference type="Gene3D" id="3.30.559.30">
    <property type="entry name" value="Nonribosomal peptide synthetase, condensation domain"/>
    <property type="match status" value="1"/>
</dbReference>